<proteinExistence type="predicted"/>
<dbReference type="KEGG" id="vg:56135983"/>
<dbReference type="Proteomes" id="UP000320799">
    <property type="component" value="Segment"/>
</dbReference>
<evidence type="ECO:0000313" key="1">
    <source>
        <dbReference type="EMBL" id="QDH83526.1"/>
    </source>
</evidence>
<name>A0A514CSS6_9CAUD</name>
<organism evidence="1 2">
    <name type="scientific">Achromobacter phage Motura</name>
    <dbReference type="NCBI Taxonomy" id="2591403"/>
    <lineage>
        <taxon>Viruses</taxon>
        <taxon>Duplodnaviria</taxon>
        <taxon>Heunggongvirae</taxon>
        <taxon>Uroviricota</taxon>
        <taxon>Caudoviricetes</taxon>
        <taxon>Moturavirus</taxon>
        <taxon>Moturavirus motura</taxon>
    </lineage>
</organism>
<reference evidence="1 2" key="1">
    <citation type="submission" date="2019-06" db="EMBL/GenBank/DDBJ databases">
        <authorList>
            <person name="Kincaid V.D."/>
            <person name="Fuller A."/>
            <person name="Hodges K."/>
            <person name="Bansal M."/>
            <person name="Essig J."/>
            <person name="Johnson A."/>
        </authorList>
    </citation>
    <scope>NUCLEOTIDE SEQUENCE [LARGE SCALE GENOMIC DNA]</scope>
</reference>
<sequence>MSNSNWPRATQQKQSGFFDLPVAQFCTHPEHNFPTHLYIPPGQGYRHVCPGCKREEVSYNHGVFA</sequence>
<keyword evidence="2" id="KW-1185">Reference proteome</keyword>
<dbReference type="RefSeq" id="YP_009903707.1">
    <property type="nucleotide sequence ID" value="NC_049849.1"/>
</dbReference>
<dbReference type="GeneID" id="56135983"/>
<evidence type="ECO:0000313" key="2">
    <source>
        <dbReference type="Proteomes" id="UP000320799"/>
    </source>
</evidence>
<dbReference type="EMBL" id="MN094788">
    <property type="protein sequence ID" value="QDH83526.1"/>
    <property type="molecule type" value="Genomic_DNA"/>
</dbReference>
<protein>
    <submittedName>
        <fullName evidence="1">Uncharacterized protein</fullName>
    </submittedName>
</protein>
<accession>A0A514CSS6</accession>